<sequence length="232" mass="26606">MSSPFEDVPSMPIVPDSPSEPKTVWFNLEEEGWVTFYLPTKDIDELFRLLKKRASELSFGPKAKYSAWHGGIQVDLSDADLLAEVLRIQPAVHVKDFYVAIMVKQICSKHPILTKDTRKKESRGRTEDKERLPYIYLHLGTTTVLASCSAVYQPPEQMSRGLATEQSGITQMGHLYRENMQRFIIDYKVKGDLYRRISSIQKKIDELSIPPLVYFIDNNGESFVCNVRFVDP</sequence>
<reference evidence="2" key="2">
    <citation type="submission" date="2017-02" db="UniProtKB">
        <authorList>
            <consortium name="WormBaseParasite"/>
        </authorList>
    </citation>
    <scope>IDENTIFICATION</scope>
</reference>
<name>A0A0K0DQF2_ANGCA</name>
<proteinExistence type="predicted"/>
<dbReference type="Proteomes" id="UP000035642">
    <property type="component" value="Unassembled WGS sequence"/>
</dbReference>
<keyword evidence="1" id="KW-1185">Reference proteome</keyword>
<evidence type="ECO:0000313" key="1">
    <source>
        <dbReference type="Proteomes" id="UP000035642"/>
    </source>
</evidence>
<reference evidence="1" key="1">
    <citation type="submission" date="2012-09" db="EMBL/GenBank/DDBJ databases">
        <authorList>
            <person name="Martin A.A."/>
        </authorList>
    </citation>
    <scope>NUCLEOTIDE SEQUENCE</scope>
</reference>
<evidence type="ECO:0000313" key="2">
    <source>
        <dbReference type="WBParaSite" id="ACAC_0001399101-mRNA-1"/>
    </source>
</evidence>
<dbReference type="WBParaSite" id="ACAC_0001399101-mRNA-1">
    <property type="protein sequence ID" value="ACAC_0001399101-mRNA-1"/>
    <property type="gene ID" value="ACAC_0001399101"/>
</dbReference>
<dbReference type="Pfam" id="PF17618">
    <property type="entry name" value="SL4P"/>
    <property type="match status" value="2"/>
</dbReference>
<dbReference type="AlphaFoldDB" id="A0A0K0DQF2"/>
<protein>
    <submittedName>
        <fullName evidence="2">WWE domain-containing protein</fullName>
    </submittedName>
</protein>
<accession>A0A0K0DQF2</accession>
<organism evidence="1 2">
    <name type="scientific">Angiostrongylus cantonensis</name>
    <name type="common">Rat lungworm</name>
    <dbReference type="NCBI Taxonomy" id="6313"/>
    <lineage>
        <taxon>Eukaryota</taxon>
        <taxon>Metazoa</taxon>
        <taxon>Ecdysozoa</taxon>
        <taxon>Nematoda</taxon>
        <taxon>Chromadorea</taxon>
        <taxon>Rhabditida</taxon>
        <taxon>Rhabditina</taxon>
        <taxon>Rhabditomorpha</taxon>
        <taxon>Strongyloidea</taxon>
        <taxon>Metastrongylidae</taxon>
        <taxon>Angiostrongylus</taxon>
    </lineage>
</organism>
<dbReference type="InterPro" id="IPR035127">
    <property type="entry name" value="SL4P"/>
</dbReference>